<evidence type="ECO:0000313" key="2">
    <source>
        <dbReference type="Proteomes" id="UP000469385"/>
    </source>
</evidence>
<comment type="caution">
    <text evidence="1">The sequence shown here is derived from an EMBL/GenBank/DDBJ whole genome shotgun (WGS) entry which is preliminary data.</text>
</comment>
<dbReference type="AlphaFoldDB" id="A0A6N8IP06"/>
<keyword evidence="2" id="KW-1185">Reference proteome</keyword>
<organism evidence="1 2">
    <name type="scientific">Ramlibacter pinisoli</name>
    <dbReference type="NCBI Taxonomy" id="2682844"/>
    <lineage>
        <taxon>Bacteria</taxon>
        <taxon>Pseudomonadati</taxon>
        <taxon>Pseudomonadota</taxon>
        <taxon>Betaproteobacteria</taxon>
        <taxon>Burkholderiales</taxon>
        <taxon>Comamonadaceae</taxon>
        <taxon>Ramlibacter</taxon>
    </lineage>
</organism>
<accession>A0A6N8IP06</accession>
<evidence type="ECO:0000313" key="1">
    <source>
        <dbReference type="EMBL" id="MVQ28040.1"/>
    </source>
</evidence>
<gene>
    <name evidence="1" type="ORF">GON04_01160</name>
</gene>
<dbReference type="RefSeq" id="WP_157396166.1">
    <property type="nucleotide sequence ID" value="NZ_WSEL01000002.1"/>
</dbReference>
<reference evidence="1 2" key="1">
    <citation type="submission" date="2019-12" db="EMBL/GenBank/DDBJ databases">
        <authorList>
            <person name="Huq M.A."/>
        </authorList>
    </citation>
    <scope>NUCLEOTIDE SEQUENCE [LARGE SCALE GENOMIC DNA]</scope>
    <source>
        <strain evidence="1 2">MAH-25</strain>
    </source>
</reference>
<dbReference type="Proteomes" id="UP000469385">
    <property type="component" value="Unassembled WGS sequence"/>
</dbReference>
<sequence>MATIPRTQMQQMADEKILDARLLLQNNRFSNAYYLAGYAVELALKACVSRQFQTDVIPEKSLATAIWVHDLPKLVSLAGLQPALATRSAMDLPFRTNWGIVSQWGPDARYGQTTPQNATDLLDAVDDAQAGVLPWIKLYW</sequence>
<protein>
    <submittedName>
        <fullName evidence="1">HEPN domain-containing protein</fullName>
    </submittedName>
</protein>
<dbReference type="SUPFAM" id="SSF81593">
    <property type="entry name" value="Nucleotidyltransferase substrate binding subunit/domain"/>
    <property type="match status" value="1"/>
</dbReference>
<name>A0A6N8IP06_9BURK</name>
<proteinExistence type="predicted"/>
<dbReference type="Gene3D" id="1.20.120.330">
    <property type="entry name" value="Nucleotidyltransferases domain 2"/>
    <property type="match status" value="1"/>
</dbReference>
<dbReference type="EMBL" id="WSEL01000002">
    <property type="protein sequence ID" value="MVQ28040.1"/>
    <property type="molecule type" value="Genomic_DNA"/>
</dbReference>